<dbReference type="PANTHER" id="PTHR32387">
    <property type="entry name" value="WU:FJ29H11"/>
    <property type="match status" value="1"/>
</dbReference>
<dbReference type="OrthoDB" id="1262810at2759"/>
<gene>
    <name evidence="2" type="ORF">yc1106_02033</name>
</gene>
<dbReference type="NCBIfam" id="NF047352">
    <property type="entry name" value="P_loop_sacsin"/>
    <property type="match status" value="1"/>
</dbReference>
<proteinExistence type="predicted"/>
<organism evidence="2 3">
    <name type="scientific">Curvularia clavata</name>
    <dbReference type="NCBI Taxonomy" id="95742"/>
    <lineage>
        <taxon>Eukaryota</taxon>
        <taxon>Fungi</taxon>
        <taxon>Dikarya</taxon>
        <taxon>Ascomycota</taxon>
        <taxon>Pezizomycotina</taxon>
        <taxon>Dothideomycetes</taxon>
        <taxon>Pleosporomycetidae</taxon>
        <taxon>Pleosporales</taxon>
        <taxon>Pleosporineae</taxon>
        <taxon>Pleosporaceae</taxon>
        <taxon>Curvularia</taxon>
    </lineage>
</organism>
<dbReference type="Proteomes" id="UP001056012">
    <property type="component" value="Chromosome 2"/>
</dbReference>
<feature type="region of interest" description="Disordered" evidence="1">
    <location>
        <begin position="1351"/>
        <end position="1383"/>
    </location>
</feature>
<dbReference type="InterPro" id="IPR036890">
    <property type="entry name" value="HATPase_C_sf"/>
</dbReference>
<evidence type="ECO:0000256" key="1">
    <source>
        <dbReference type="SAM" id="MobiDB-lite"/>
    </source>
</evidence>
<accession>A0A9Q8Z2G9</accession>
<evidence type="ECO:0008006" key="4">
    <source>
        <dbReference type="Google" id="ProtNLM"/>
    </source>
</evidence>
<dbReference type="EMBL" id="CP089275">
    <property type="protein sequence ID" value="USP74759.1"/>
    <property type="molecule type" value="Genomic_DNA"/>
</dbReference>
<reference evidence="2" key="1">
    <citation type="submission" date="2021-12" db="EMBL/GenBank/DDBJ databases">
        <title>Curvularia clavata genome.</title>
        <authorList>
            <person name="Cao Y."/>
        </authorList>
    </citation>
    <scope>NUCLEOTIDE SEQUENCE</scope>
    <source>
        <strain evidence="2">Yc1106</strain>
    </source>
</reference>
<keyword evidence="3" id="KW-1185">Reference proteome</keyword>
<dbReference type="VEuPathDB" id="FungiDB:yc1106_02033"/>
<dbReference type="PANTHER" id="PTHR32387:SF0">
    <property type="entry name" value="PROTEIN NO VEIN"/>
    <property type="match status" value="1"/>
</dbReference>
<sequence length="1634" mass="187210">MDEYHLGTSLGRHSDVLAQLGDREPANLIEAQAVIEKIRAEKGYLDSETLQDLQKINEQSRKRILNVVQSGRETEARYTTSISEQLYSSKFRFLYELIQNADDSSYPISTSAWLRFDVTPESFVIETNELGFKRDNVEAICATGRSSKKASVEDDHIGEKGFGFKSVFSIADEVYIQSGWWSFCFKHRKGENGLGMVTPLDAEPNVLPEGVTTRISLKYSEEARHDYHRLVEAVRELPDTTILFLQRLRKIHINILDDTEQYEETTISKQYDLGNRMCTIERHQVSENVNKHEICRYHLFRNTVQNMPLDERRKGRNEARIELAFPFDSITEQPELSEQGQHVFAFLPLQRLAQLQFLIHSDFITSASRENVLDCPWNLKLCEGIADTFVSAVSGTFAKSDHPCKHTWLDWLPKSGMERPWGSLYTSVVRALATKPVAQTWESAQWKAPNQLRIVVPYAVHRGLPILPDLRDEIYLAPGYTTQHVSRLRELEVVDISGDELIDRLQGDLSRSGSRLKTTLATDPWHEAFASLFLQVLETEATTTSRMKQRIRTLGIIPLLNGRQWTGAPGASMGGSQKVYFSYTDQTPIPDLFNLRLLDRSASQNMRRKAFYRALGVEECTRGTVFAKIRERHKTQPQACDTIADLQYLYHQSYELDDLKTWIWAPLTAGWTIQAATKTFYSPTNGEFDMYHLVPSSNRCYLSKALYDIVPPDVFVKKESWHKWLARILPAQSHPMLVGGPSFHKNGHELSQCLQHVLEHNPTKFLGTLRAHWPIYQSRAHLVEKDLRARRVPCMSGTSAPLELAYLPTMDIMNEISRLGIEVDAVNLLNVNERTLDEVTYRSWKFLEDFGVTSRPNLKFYEAAIESKAGRTANVDLNVIADIYLQMVRMTTIEDHRHLRTRFDNSFIWDSHCNEWVERKQCLWNGPEFIRSKSVLSRTYKSFPRLDSFFSAILDVPSTKIEDVIQEIEARRDGEEAVALHLMHQIYMYLHTVAIGDEDWQKIKNAFIEKQLVLGDNGMWYTLSNCLWGSPFALSGMQDLLTIYAEMENLFVRRLKVKRASLSMLITEVKTMTEARQPHVENIKTRLIEIGKTLARNEMDSSVSKALSKLKEVKFLPKILDDGTSVLLGAEEDFAVSDHQRYGDAFASSNALLDFRVHEVQSLHHVFKHMDLTHRYLSSLVKEVSEVGENCIENAVLSRQLQGRAYALYCCAAKHKSSKALHGDRALFEQLTTIRIYTTDCMATNLVLTLGSRPIRVPSKRIAIHSEISEGMIKIYVPNETQHRETCYRSQLPHLLTNILSVDRSATLDIWTIISSNIEDLEDILVQQDIPPVPWIDRPVIVVPYIPEDNRPITPPASHTSSDSETPFPRSRPITPDATPTHHRRAVPILNTGYIAAGTSPPDYPALIEQVVRSAQRAGRMRHNTEDVADQIPFADRAREFDHYATFGSRERDPFAHDRRIGAAGEGYVFELLNCINLPNFSESNWRSTIRGELSCSTRFADIENWIGRETADIVYKDESGQFTQYLREHSEGPFPNQIGEDRNFQTHPIEYFLEVKTTTGDCRTRFYMSSGQYKRMETMALGNFEQCPSKVYVVMRVYNLMSREVGLNIFVDALRFKNTKLNFEAEQWFVNTL</sequence>
<evidence type="ECO:0000313" key="3">
    <source>
        <dbReference type="Proteomes" id="UP001056012"/>
    </source>
</evidence>
<protein>
    <recommendedName>
        <fullName evidence="4">Protein NO VEIN C-terminal domain-containing protein</fullName>
    </recommendedName>
</protein>
<dbReference type="Gene3D" id="3.30.565.10">
    <property type="entry name" value="Histidine kinase-like ATPase, C-terminal domain"/>
    <property type="match status" value="1"/>
</dbReference>
<name>A0A9Q8Z2G9_CURCL</name>
<evidence type="ECO:0000313" key="2">
    <source>
        <dbReference type="EMBL" id="USP74759.1"/>
    </source>
</evidence>
<dbReference type="SUPFAM" id="SSF55874">
    <property type="entry name" value="ATPase domain of HSP90 chaperone/DNA topoisomerase II/histidine kinase"/>
    <property type="match status" value="1"/>
</dbReference>
<dbReference type="InterPro" id="IPR052957">
    <property type="entry name" value="Auxin_embryo_med"/>
</dbReference>